<feature type="compositionally biased region" description="Low complexity" evidence="1">
    <location>
        <begin position="632"/>
        <end position="656"/>
    </location>
</feature>
<dbReference type="OrthoDB" id="5423926at2759"/>
<feature type="compositionally biased region" description="Polar residues" evidence="1">
    <location>
        <begin position="406"/>
        <end position="418"/>
    </location>
</feature>
<evidence type="ECO:0000313" key="3">
    <source>
        <dbReference type="Proteomes" id="UP000054342"/>
    </source>
</evidence>
<feature type="compositionally biased region" description="Basic and acidic residues" evidence="1">
    <location>
        <begin position="338"/>
        <end position="356"/>
    </location>
</feature>
<feature type="compositionally biased region" description="Low complexity" evidence="1">
    <location>
        <begin position="90"/>
        <end position="109"/>
    </location>
</feature>
<feature type="compositionally biased region" description="Polar residues" evidence="1">
    <location>
        <begin position="458"/>
        <end position="478"/>
    </location>
</feature>
<feature type="compositionally biased region" description="Polar residues" evidence="1">
    <location>
        <begin position="1159"/>
        <end position="1168"/>
    </location>
</feature>
<feature type="region of interest" description="Disordered" evidence="1">
    <location>
        <begin position="763"/>
        <end position="839"/>
    </location>
</feature>
<dbReference type="Proteomes" id="UP000054342">
    <property type="component" value="Unassembled WGS sequence"/>
</dbReference>
<feature type="compositionally biased region" description="Basic and acidic residues" evidence="1">
    <location>
        <begin position="1331"/>
        <end position="1345"/>
    </location>
</feature>
<reference evidence="2 3" key="1">
    <citation type="submission" date="2015-01" db="EMBL/GenBank/DDBJ databases">
        <title>The Genome Sequence of Exophiala xenobiotica CBS118157.</title>
        <authorList>
            <consortium name="The Broad Institute Genomics Platform"/>
            <person name="Cuomo C."/>
            <person name="de Hoog S."/>
            <person name="Gorbushina A."/>
            <person name="Stielow B."/>
            <person name="Teixiera M."/>
            <person name="Abouelleil A."/>
            <person name="Chapman S.B."/>
            <person name="Priest M."/>
            <person name="Young S.K."/>
            <person name="Wortman J."/>
            <person name="Nusbaum C."/>
            <person name="Birren B."/>
        </authorList>
    </citation>
    <scope>NUCLEOTIDE SEQUENCE [LARGE SCALE GENOMIC DNA]</scope>
    <source>
        <strain evidence="2 3">CBS 118157</strain>
    </source>
</reference>
<feature type="compositionally biased region" description="Polar residues" evidence="1">
    <location>
        <begin position="386"/>
        <end position="395"/>
    </location>
</feature>
<sequence length="1439" mass="154116">MSLFHRRSRSQSASRPQTPASASAHMAASQAFLANRVSQGNLSASAAAAALRNLSPTPTPIDQLQTKRMIQRQASLSQLSTGSGRGRSRGGLQRQQSASSMTERTFRTPSPSPSRQPTRPEPALAPPLPNIPQQYTTSPVVPAKKKKRASSQGAPPPRVLSPPPTGPTNRGQSLDRYGVSQPVAATQKSSHLPKVPELERTDSRNSVNFSRPLSPRPQSPLPESPIIANGDRSMRKPAVAPISPTRVEQIQYGLEETANQPVKKKKKKAVPESSEGSHLHSGTMGSKPVVHPLEPEPEPHGRPEAQYRDEQEPQVRRKKKKAVLSGESTHFPASDASSRTDSDSDSNAEKTRDRRAQRASGVLAKQPSIVREDWEGEQHEEAGRASPSQVHSPTEQELGAVHDATPLQNKRAINTANVSRKIEEPLPPTKPINQAVPTEAHANSQPPQPQSAPAVSANLQVTEPRTVRETSLSPSRSTRFSDRLSSDLAAGRKHEPLPRSVSPAKSALKHHSPSGGDLHQPRVRGSSVTPSESSDVSSASAEGPARRKKSVRVSFDAQPEIVGTSDGVQSSDSPSKEKKSWLGAGKSKPTLNTIPSNDDMEELLKPRPQLPSFGSVRGQKSRDANDANAPQVSRSPPASVSTTTSTPSLRSTASSVNTYPSTGISSDHAVGAILSQEAQKKSRDHSNEPLPPEVTSVQGTISFSDSESDTSETEEAPQSVPVENVPMTEKPVAIPEPMPSINHRVTTADTPPMQAEMPAELPVVSISPPTPKADDQWQVDLPGGFPVSRDALAQLEESQKDDSSQPGLGIGSTTDSESDNESIYSDAAEDPAELDGTGFGSIDAIVVSPMAPTVPTRITPPDSPLARAPEPRPQPPVSAGSWEQTQARWRDLAEQTRKAPSQPSEATESAQPARPEAMAVEPALDQPAPQQQPVQAMAAPVSAPNPRKKKTPAAIAAAASVPAAVITEQGLPGSRPRKKKQPAYSKVDQGTAGASAASAGPLRQSMRTTAPAEAEPTMRKSMRNRNSMPATATAPQQQYLHQASMRTPTQPRAALQKKHIPPAPLSTSAAASAVSPRTAPAPPVATNDSDSESSFKKARRSKSSTGGQYTMRRSMRGAPDPTLRGEGRNGVRSVSPAGRRPFSPPGGQRTMRASMRGSVDSSVPTLRGSTDAKRSSSLFGRRQGSVPPLPPAAASKHQSRFVDSDDEETAPRAKKWRSRFGDDSDDESDLTPVRGIPRRTGDGDSTDLEDSSDEEKPRTPVQPARLQIPQSTMTPAGAEPMSPNTEKKRGLFGRLRGKKQKDAAPSPMVESPQAPPPTDLSKPSNLGFSSKAERDRVIEQTRARLEAAQQPQPTHQPHNKLQRRHTPQRVMSDSWPLPPKISDNMNDRPNTADGATMRNGSARLNQGSMRTRDVPMEPVGRSGKKKRFPMLRKAFGLKD</sequence>
<feature type="compositionally biased region" description="Basic and acidic residues" evidence="1">
    <location>
        <begin position="293"/>
        <end position="315"/>
    </location>
</feature>
<feature type="compositionally biased region" description="Basic and acidic residues" evidence="1">
    <location>
        <begin position="479"/>
        <end position="497"/>
    </location>
</feature>
<accession>A0A0D2E8Y9</accession>
<feature type="region of interest" description="Disordered" evidence="1">
    <location>
        <begin position="76"/>
        <end position="748"/>
    </location>
</feature>
<dbReference type="EMBL" id="KN847322">
    <property type="protein sequence ID" value="KIW51873.1"/>
    <property type="molecule type" value="Genomic_DNA"/>
</dbReference>
<keyword evidence="3" id="KW-1185">Reference proteome</keyword>
<feature type="compositionally biased region" description="Pro residues" evidence="1">
    <location>
        <begin position="110"/>
        <end position="130"/>
    </location>
</feature>
<dbReference type="STRING" id="348802.A0A0D2E8Y9"/>
<feature type="region of interest" description="Disordered" evidence="1">
    <location>
        <begin position="1"/>
        <end position="27"/>
    </location>
</feature>
<feature type="compositionally biased region" description="Low complexity" evidence="1">
    <location>
        <begin position="952"/>
        <end position="966"/>
    </location>
</feature>
<feature type="compositionally biased region" description="Acidic residues" evidence="1">
    <location>
        <begin position="1244"/>
        <end position="1253"/>
    </location>
</feature>
<proteinExistence type="predicted"/>
<feature type="compositionally biased region" description="Polar residues" evidence="1">
    <location>
        <begin position="1398"/>
        <end position="1409"/>
    </location>
</feature>
<organism evidence="2 3">
    <name type="scientific">Exophiala xenobiotica</name>
    <dbReference type="NCBI Taxonomy" id="348802"/>
    <lineage>
        <taxon>Eukaryota</taxon>
        <taxon>Fungi</taxon>
        <taxon>Dikarya</taxon>
        <taxon>Ascomycota</taxon>
        <taxon>Pezizomycotina</taxon>
        <taxon>Eurotiomycetes</taxon>
        <taxon>Chaetothyriomycetidae</taxon>
        <taxon>Chaetothyriales</taxon>
        <taxon>Herpotrichiellaceae</taxon>
        <taxon>Exophiala</taxon>
    </lineage>
</organism>
<feature type="compositionally biased region" description="Pro residues" evidence="1">
    <location>
        <begin position="214"/>
        <end position="223"/>
    </location>
</feature>
<feature type="compositionally biased region" description="Basic and acidic residues" evidence="1">
    <location>
        <begin position="678"/>
        <end position="687"/>
    </location>
</feature>
<feature type="compositionally biased region" description="Low complexity" evidence="1">
    <location>
        <begin position="926"/>
        <end position="944"/>
    </location>
</feature>
<feature type="compositionally biased region" description="Polar residues" evidence="1">
    <location>
        <begin position="898"/>
        <end position="910"/>
    </location>
</feature>
<feature type="compositionally biased region" description="Low complexity" evidence="1">
    <location>
        <begin position="10"/>
        <end position="27"/>
    </location>
</feature>
<dbReference type="RefSeq" id="XP_013312458.1">
    <property type="nucleotide sequence ID" value="XM_013457004.1"/>
</dbReference>
<feature type="compositionally biased region" description="Basic and acidic residues" evidence="1">
    <location>
        <begin position="370"/>
        <end position="383"/>
    </location>
</feature>
<evidence type="ECO:0000256" key="1">
    <source>
        <dbReference type="SAM" id="MobiDB-lite"/>
    </source>
</evidence>
<feature type="compositionally biased region" description="Pro residues" evidence="1">
    <location>
        <begin position="154"/>
        <end position="166"/>
    </location>
</feature>
<dbReference type="HOGENOM" id="CLU_002643_0_0_1"/>
<feature type="compositionally biased region" description="Basic and acidic residues" evidence="1">
    <location>
        <begin position="888"/>
        <end position="897"/>
    </location>
</feature>
<feature type="compositionally biased region" description="Basic residues" evidence="1">
    <location>
        <begin position="1357"/>
        <end position="1367"/>
    </location>
</feature>
<name>A0A0D2E8Y9_9EURO</name>
<feature type="compositionally biased region" description="Low complexity" evidence="1">
    <location>
        <begin position="1065"/>
        <end position="1078"/>
    </location>
</feature>
<gene>
    <name evidence="2" type="ORF">PV05_10555</name>
</gene>
<feature type="compositionally biased region" description="Polar residues" evidence="1">
    <location>
        <begin position="1024"/>
        <end position="1050"/>
    </location>
</feature>
<dbReference type="GeneID" id="25332463"/>
<feature type="compositionally biased region" description="Acidic residues" evidence="1">
    <location>
        <begin position="706"/>
        <end position="715"/>
    </location>
</feature>
<feature type="region of interest" description="Disordered" evidence="1">
    <location>
        <begin position="851"/>
        <end position="1439"/>
    </location>
</feature>
<protein>
    <submittedName>
        <fullName evidence="2">Uncharacterized protein</fullName>
    </submittedName>
</protein>
<feature type="compositionally biased region" description="Basic and acidic residues" evidence="1">
    <location>
        <begin position="194"/>
        <end position="203"/>
    </location>
</feature>
<feature type="compositionally biased region" description="Low complexity" evidence="1">
    <location>
        <begin position="525"/>
        <end position="543"/>
    </location>
</feature>
<evidence type="ECO:0000313" key="2">
    <source>
        <dbReference type="EMBL" id="KIW51873.1"/>
    </source>
</evidence>